<dbReference type="PANTHER" id="PTHR33266">
    <property type="entry name" value="CHROMOSOME 15, WHOLE GENOME SHOTGUN SEQUENCE"/>
    <property type="match status" value="1"/>
</dbReference>
<dbReference type="AlphaFoldDB" id="A0A9N8VYX7"/>
<reference evidence="1" key="1">
    <citation type="submission" date="2021-06" db="EMBL/GenBank/DDBJ databases">
        <authorList>
            <person name="Kallberg Y."/>
            <person name="Tangrot J."/>
            <person name="Rosling A."/>
        </authorList>
    </citation>
    <scope>NUCLEOTIDE SEQUENCE</scope>
    <source>
        <strain evidence="1">AZ414A</strain>
    </source>
</reference>
<dbReference type="PANTHER" id="PTHR33266:SF1">
    <property type="entry name" value="F-BOX DOMAIN-CONTAINING PROTEIN"/>
    <property type="match status" value="1"/>
</dbReference>
<dbReference type="Proteomes" id="UP000789706">
    <property type="component" value="Unassembled WGS sequence"/>
</dbReference>
<keyword evidence="2" id="KW-1185">Reference proteome</keyword>
<evidence type="ECO:0000313" key="1">
    <source>
        <dbReference type="EMBL" id="CAG8466195.1"/>
    </source>
</evidence>
<gene>
    <name evidence="1" type="ORF">DEBURN_LOCUS2930</name>
</gene>
<organism evidence="1 2">
    <name type="scientific">Diversispora eburnea</name>
    <dbReference type="NCBI Taxonomy" id="1213867"/>
    <lineage>
        <taxon>Eukaryota</taxon>
        <taxon>Fungi</taxon>
        <taxon>Fungi incertae sedis</taxon>
        <taxon>Mucoromycota</taxon>
        <taxon>Glomeromycotina</taxon>
        <taxon>Glomeromycetes</taxon>
        <taxon>Diversisporales</taxon>
        <taxon>Diversisporaceae</taxon>
        <taxon>Diversispora</taxon>
    </lineage>
</organism>
<sequence>MTAYCCLRDTESSGYPSRSHIANTLLQVQEFNGTCKKWIDKLTNENSQVNFWESVKVKMSNIVHPQHFFQYGRPLWGALLPPSSETEGFKPEPSYIQLCLNISEDPLKKGIVEAGYRGELTARLLLLKAWDDCIQNLQHSTVVGNMYSPNVGIEKLPHMPFLSLYLQLGATKDSVDILTASVKETQQFTKCKDQIKNFEIIAYRKHFKISFALFGLSSKIYSCLKQHKSGFATSSPSKDLTSSFEQLLTAWVDPTVDDKPEKVKIIKRMEPLVYKME</sequence>
<dbReference type="EMBL" id="CAJVPK010000171">
    <property type="protein sequence ID" value="CAG8466195.1"/>
    <property type="molecule type" value="Genomic_DNA"/>
</dbReference>
<proteinExistence type="predicted"/>
<dbReference type="OrthoDB" id="2411761at2759"/>
<accession>A0A9N8VYX7</accession>
<protein>
    <submittedName>
        <fullName evidence="1">3318_t:CDS:1</fullName>
    </submittedName>
</protein>
<evidence type="ECO:0000313" key="2">
    <source>
        <dbReference type="Proteomes" id="UP000789706"/>
    </source>
</evidence>
<name>A0A9N8VYX7_9GLOM</name>
<comment type="caution">
    <text evidence="1">The sequence shown here is derived from an EMBL/GenBank/DDBJ whole genome shotgun (WGS) entry which is preliminary data.</text>
</comment>